<feature type="region of interest" description="Reductase" evidence="15">
    <location>
        <begin position="149"/>
        <end position="404"/>
    </location>
</feature>
<comment type="cofactor">
    <cofactor evidence="15">
        <name>heme b</name>
        <dbReference type="ChEBI" id="CHEBI:60344"/>
    </cofactor>
    <text evidence="15">Binds 1 heme b (iron(II)-protoporphyrin IX) group per subunit.</text>
</comment>
<evidence type="ECO:0000256" key="7">
    <source>
        <dbReference type="ARBA" id="ARBA00022723"/>
    </source>
</evidence>
<accession>A0ABS2HDH5</accession>
<comment type="caution">
    <text evidence="18">The sequence shown here is derived from an EMBL/GenBank/DDBJ whole genome shotgun (WGS) entry which is preliminary data.</text>
</comment>
<dbReference type="InterPro" id="IPR008333">
    <property type="entry name" value="Cbr1-like_FAD-bd_dom"/>
</dbReference>
<feature type="binding site" evidence="15">
    <location>
        <begin position="392"/>
        <end position="395"/>
    </location>
    <ligand>
        <name>FAD</name>
        <dbReference type="ChEBI" id="CHEBI:57692"/>
    </ligand>
</feature>
<feature type="site" description="Influences the redox potential of the prosthetic heme and FAD groups" evidence="15">
    <location>
        <position position="84"/>
    </location>
</feature>
<feature type="binding site" evidence="15">
    <location>
        <position position="190"/>
    </location>
    <ligand>
        <name>FAD</name>
        <dbReference type="ChEBI" id="CHEBI:57692"/>
    </ligand>
</feature>
<dbReference type="InterPro" id="IPR023950">
    <property type="entry name" value="Hmp"/>
</dbReference>
<feature type="site" description="Influences the redox potential of the prosthetic heme and FAD groups" evidence="15">
    <location>
        <position position="391"/>
    </location>
</feature>
<name>A0ABS2HDH5_9BACL</name>
<reference evidence="18 19" key="1">
    <citation type="submission" date="2021-01" db="EMBL/GenBank/DDBJ databases">
        <title>Paenibacillus sp.nov. isolated from the rhizosphere soil of tomato plant.</title>
        <authorList>
            <person name="Thin K.K."/>
            <person name="Zhang X."/>
            <person name="He S."/>
        </authorList>
    </citation>
    <scope>NUCLEOTIDE SEQUENCE [LARGE SCALE GENOMIC DNA]</scope>
    <source>
        <strain evidence="18 19">DXFW5</strain>
    </source>
</reference>
<keyword evidence="3 15" id="KW-0813">Transport</keyword>
<gene>
    <name evidence="18" type="primary">hmpA</name>
    <name evidence="15" type="synonym">hmp</name>
    <name evidence="18" type="ORF">IM700_022555</name>
</gene>
<dbReference type="InterPro" id="IPR000971">
    <property type="entry name" value="Globin"/>
</dbReference>
<evidence type="ECO:0000256" key="11">
    <source>
        <dbReference type="ARBA" id="ARBA00023004"/>
    </source>
</evidence>
<dbReference type="Pfam" id="PF00175">
    <property type="entry name" value="NAD_binding_1"/>
    <property type="match status" value="1"/>
</dbReference>
<evidence type="ECO:0000256" key="4">
    <source>
        <dbReference type="ARBA" id="ARBA00022617"/>
    </source>
</evidence>
<evidence type="ECO:0000259" key="17">
    <source>
        <dbReference type="PROSITE" id="PS51384"/>
    </source>
</evidence>
<dbReference type="InterPro" id="IPR039261">
    <property type="entry name" value="FNR_nucleotide-bd"/>
</dbReference>
<proteinExistence type="inferred from homology"/>
<comment type="function">
    <text evidence="15">Is involved in NO detoxification in an aerobic process, termed nitric oxide dioxygenase (NOD) reaction that utilizes O(2) and NAD(P)H to convert NO to nitrate, which protects the bacterium from various noxious nitrogen compounds. Therefore, plays a central role in the inducible response to nitrosative stress.</text>
</comment>
<comment type="caution">
    <text evidence="15">Lacks conserved residue(s) required for the propagation of feature annotation.</text>
</comment>
<keyword evidence="7 15" id="KW-0479">Metal-binding</keyword>
<dbReference type="InterPro" id="IPR001433">
    <property type="entry name" value="OxRdtase_FAD/NAD-bd"/>
</dbReference>
<dbReference type="EMBL" id="JADCNN020000038">
    <property type="protein sequence ID" value="MBM6998458.1"/>
    <property type="molecule type" value="Genomic_DNA"/>
</dbReference>
<dbReference type="SUPFAM" id="SSF63380">
    <property type="entry name" value="Riboflavin synthase domain-like"/>
    <property type="match status" value="1"/>
</dbReference>
<keyword evidence="5 15" id="KW-0561">Oxygen transport</keyword>
<keyword evidence="9 15" id="KW-0521">NADP</keyword>
<evidence type="ECO:0000256" key="3">
    <source>
        <dbReference type="ARBA" id="ARBA00022448"/>
    </source>
</evidence>
<dbReference type="Proteomes" id="UP001516620">
    <property type="component" value="Unassembled WGS sequence"/>
</dbReference>
<dbReference type="InterPro" id="IPR001709">
    <property type="entry name" value="Flavoprot_Pyr_Nucl_cyt_Rdtase"/>
</dbReference>
<dbReference type="NCBIfam" id="NF009805">
    <property type="entry name" value="PRK13289.1"/>
    <property type="match status" value="1"/>
</dbReference>
<feature type="binding site" description="proximal binding residue" evidence="15">
    <location>
        <position position="85"/>
    </location>
    <ligand>
        <name>heme b</name>
        <dbReference type="ChEBI" id="CHEBI:60344"/>
    </ligand>
    <ligandPart>
        <name>Fe</name>
        <dbReference type="ChEBI" id="CHEBI:18248"/>
    </ligandPart>
</feature>
<dbReference type="Gene3D" id="1.10.490.10">
    <property type="entry name" value="Globins"/>
    <property type="match status" value="1"/>
</dbReference>
<evidence type="ECO:0000256" key="14">
    <source>
        <dbReference type="ARBA" id="ARBA00049433"/>
    </source>
</evidence>
<evidence type="ECO:0000256" key="15">
    <source>
        <dbReference type="HAMAP-Rule" id="MF_01252"/>
    </source>
</evidence>
<evidence type="ECO:0000256" key="12">
    <source>
        <dbReference type="ARBA" id="ARBA00023027"/>
    </source>
</evidence>
<dbReference type="Gene3D" id="3.40.50.80">
    <property type="entry name" value="Nucleotide-binding domain of ferredoxin-NADP reductase (FNR) module"/>
    <property type="match status" value="1"/>
</dbReference>
<dbReference type="PROSITE" id="PS51384">
    <property type="entry name" value="FAD_FR"/>
    <property type="match status" value="1"/>
</dbReference>
<evidence type="ECO:0000259" key="16">
    <source>
        <dbReference type="PROSITE" id="PS01033"/>
    </source>
</evidence>
<feature type="active site" description="Charge relay system" evidence="15">
    <location>
        <position position="137"/>
    </location>
</feature>
<comment type="similarity">
    <text evidence="2 15">Belongs to the globin family. Two-domain flavohemoproteins subfamily.</text>
</comment>
<dbReference type="PANTHER" id="PTHR43396">
    <property type="entry name" value="FLAVOHEMOPROTEIN"/>
    <property type="match status" value="1"/>
</dbReference>
<evidence type="ECO:0000256" key="10">
    <source>
        <dbReference type="ARBA" id="ARBA00023002"/>
    </source>
</evidence>
<comment type="domain">
    <text evidence="15">Consists of two distinct domains; an N-terminal heme-containing oxygen-binding domain and a C-terminal reductase domain with binding sites for FAD and NAD(P)H.</text>
</comment>
<feature type="domain" description="FAD-binding FR-type" evidence="17">
    <location>
        <begin position="152"/>
        <end position="263"/>
    </location>
</feature>
<dbReference type="PANTHER" id="PTHR43396:SF3">
    <property type="entry name" value="FLAVOHEMOPROTEIN"/>
    <property type="match status" value="1"/>
</dbReference>
<evidence type="ECO:0000256" key="6">
    <source>
        <dbReference type="ARBA" id="ARBA00022630"/>
    </source>
</evidence>
<dbReference type="InterPro" id="IPR017938">
    <property type="entry name" value="Riboflavin_synthase-like_b-brl"/>
</dbReference>
<dbReference type="InterPro" id="IPR009050">
    <property type="entry name" value="Globin-like_sf"/>
</dbReference>
<comment type="cofactor">
    <cofactor evidence="15">
        <name>FAD</name>
        <dbReference type="ChEBI" id="CHEBI:57692"/>
    </cofactor>
    <text evidence="15">Binds 1 FAD per subunit.</text>
</comment>
<dbReference type="PRINTS" id="PR00406">
    <property type="entry name" value="CYTB5RDTASE"/>
</dbReference>
<evidence type="ECO:0000313" key="18">
    <source>
        <dbReference type="EMBL" id="MBM6998458.1"/>
    </source>
</evidence>
<feature type="active site" description="Charge relay system" evidence="15">
    <location>
        <position position="95"/>
    </location>
</feature>
<organism evidence="18 19">
    <name type="scientific">Paenibacillus rhizolycopersici</name>
    <dbReference type="NCBI Taxonomy" id="2780073"/>
    <lineage>
        <taxon>Bacteria</taxon>
        <taxon>Bacillati</taxon>
        <taxon>Bacillota</taxon>
        <taxon>Bacilli</taxon>
        <taxon>Bacillales</taxon>
        <taxon>Paenibacillaceae</taxon>
        <taxon>Paenibacillus</taxon>
    </lineage>
</organism>
<keyword evidence="19" id="KW-1185">Reference proteome</keyword>
<evidence type="ECO:0000313" key="19">
    <source>
        <dbReference type="Proteomes" id="UP001516620"/>
    </source>
</evidence>
<dbReference type="CDD" id="cd14777">
    <property type="entry name" value="Yhb1-globin-like"/>
    <property type="match status" value="1"/>
</dbReference>
<keyword evidence="11 15" id="KW-0408">Iron</keyword>
<dbReference type="Pfam" id="PF00970">
    <property type="entry name" value="FAD_binding_6"/>
    <property type="match status" value="1"/>
</dbReference>
<dbReference type="PRINTS" id="PR00371">
    <property type="entry name" value="FPNCR"/>
</dbReference>
<dbReference type="EC" id="1.14.12.17" evidence="15"/>
<evidence type="ECO:0000256" key="2">
    <source>
        <dbReference type="ARBA" id="ARBA00008414"/>
    </source>
</evidence>
<feature type="domain" description="Globin" evidence="16">
    <location>
        <begin position="1"/>
        <end position="138"/>
    </location>
</feature>
<evidence type="ECO:0000256" key="9">
    <source>
        <dbReference type="ARBA" id="ARBA00022857"/>
    </source>
</evidence>
<dbReference type="Pfam" id="PF00042">
    <property type="entry name" value="Globin"/>
    <property type="match status" value="1"/>
</dbReference>
<evidence type="ECO:0000256" key="5">
    <source>
        <dbReference type="ARBA" id="ARBA00022621"/>
    </source>
</evidence>
<evidence type="ECO:0000256" key="1">
    <source>
        <dbReference type="ARBA" id="ARBA00006401"/>
    </source>
</evidence>
<dbReference type="RefSeq" id="WP_193418583.1">
    <property type="nucleotide sequence ID" value="NZ_JADCNN020000038.1"/>
</dbReference>
<evidence type="ECO:0000256" key="13">
    <source>
        <dbReference type="ARBA" id="ARBA00048649"/>
    </source>
</evidence>
<dbReference type="SUPFAM" id="SSF52343">
    <property type="entry name" value="Ferredoxin reductase-like, C-terminal NADP-linked domain"/>
    <property type="match status" value="1"/>
</dbReference>
<dbReference type="CDD" id="cd06184">
    <property type="entry name" value="flavohem_like_fad_nad_binding"/>
    <property type="match status" value="1"/>
</dbReference>
<keyword evidence="10 15" id="KW-0560">Oxidoreductase</keyword>
<protein>
    <recommendedName>
        <fullName evidence="15">Flavohemoprotein</fullName>
    </recommendedName>
    <alternativeName>
        <fullName evidence="15">Flavohemoglobin</fullName>
    </alternativeName>
    <alternativeName>
        <fullName evidence="15">Hemoglobin-like protein</fullName>
    </alternativeName>
    <alternativeName>
        <fullName evidence="15">Nitric oxide dioxygenase</fullName>
        <shortName evidence="15">NO oxygenase</shortName>
        <shortName evidence="15">NOD</shortName>
        <ecNumber evidence="15">1.14.12.17</ecNumber>
    </alternativeName>
</protein>
<dbReference type="Gene3D" id="2.40.30.10">
    <property type="entry name" value="Translation factors"/>
    <property type="match status" value="1"/>
</dbReference>
<dbReference type="SUPFAM" id="SSF46458">
    <property type="entry name" value="Globin-like"/>
    <property type="match status" value="1"/>
</dbReference>
<keyword evidence="6 15" id="KW-0285">Flavoprotein</keyword>
<dbReference type="InterPro" id="IPR012292">
    <property type="entry name" value="Globin/Proto"/>
</dbReference>
<sequence>MLDAKTIEIIKSTVPVLEIHGQTITKNFYQTMFKNHPELLNVFNHANQRQGKQPTALANAVYAAAAHIDRLEEILPVVRGIAQKHRALGIQPEHYPIVGENLLAAIKTVLGDAATDEILDAWGKAYGVIADVFISVEAEMYRETAEKKGGWHGFRRFVVERKVPESDVITSFYLKPEDGNEIASYLPGQYITVRVKPKGQEYTHLRHYSLSAAPGQPYYRISVKREEAAEDRPAGVVSTYLHSHIGEGDVLELSAPAGDFTLDQTQNLPLVLLSGGVGLTPMVSMLETVLQSGAKRDVVYIHAARSGKHHAMKEHIDELAQTHDNLRSYTVYETPETGDSSDKAGYIDLSWLKTVTTANSDFYFCGPVPFMKAVRRALKEWGIPDGRIHFEFFGPADSLEDTIN</sequence>
<dbReference type="HAMAP" id="MF_01252">
    <property type="entry name" value="Hmp"/>
    <property type="match status" value="1"/>
</dbReference>
<comment type="catalytic activity">
    <reaction evidence="13 15">
        <text>2 nitric oxide + NADH + 2 O2 = 2 nitrate + NAD(+) + H(+)</text>
        <dbReference type="Rhea" id="RHEA:19469"/>
        <dbReference type="ChEBI" id="CHEBI:15378"/>
        <dbReference type="ChEBI" id="CHEBI:15379"/>
        <dbReference type="ChEBI" id="CHEBI:16480"/>
        <dbReference type="ChEBI" id="CHEBI:17632"/>
        <dbReference type="ChEBI" id="CHEBI:57540"/>
        <dbReference type="ChEBI" id="CHEBI:57945"/>
        <dbReference type="EC" id="1.14.12.17"/>
    </reaction>
</comment>
<comment type="catalytic activity">
    <reaction evidence="14 15">
        <text>2 nitric oxide + NADPH + 2 O2 = 2 nitrate + NADP(+) + H(+)</text>
        <dbReference type="Rhea" id="RHEA:19465"/>
        <dbReference type="ChEBI" id="CHEBI:15378"/>
        <dbReference type="ChEBI" id="CHEBI:15379"/>
        <dbReference type="ChEBI" id="CHEBI:16480"/>
        <dbReference type="ChEBI" id="CHEBI:17632"/>
        <dbReference type="ChEBI" id="CHEBI:57783"/>
        <dbReference type="ChEBI" id="CHEBI:58349"/>
        <dbReference type="EC" id="1.14.12.17"/>
    </reaction>
</comment>
<dbReference type="InterPro" id="IPR017927">
    <property type="entry name" value="FAD-bd_FR_type"/>
</dbReference>
<dbReference type="GO" id="GO:0008941">
    <property type="term" value="F:nitric oxide dioxygenase NAD(P)H activity"/>
    <property type="evidence" value="ECO:0007669"/>
    <property type="project" value="UniProtKB-EC"/>
</dbReference>
<feature type="binding site" evidence="15">
    <location>
        <begin position="276"/>
        <end position="281"/>
    </location>
    <ligand>
        <name>NADP(+)</name>
        <dbReference type="ChEBI" id="CHEBI:58349"/>
    </ligand>
</feature>
<keyword evidence="8 15" id="KW-0274">FAD</keyword>
<keyword evidence="15" id="KW-0216">Detoxification</keyword>
<evidence type="ECO:0000256" key="8">
    <source>
        <dbReference type="ARBA" id="ARBA00022827"/>
    </source>
</evidence>
<keyword evidence="12 15" id="KW-0520">NAD</keyword>
<feature type="site" description="Involved in heme-bound ligand stabilization and O-O bond activation" evidence="15">
    <location>
        <position position="29"/>
    </location>
</feature>
<keyword evidence="4 15" id="KW-0349">Heme</keyword>
<dbReference type="PROSITE" id="PS01033">
    <property type="entry name" value="GLOBIN"/>
    <property type="match status" value="1"/>
</dbReference>
<comment type="similarity">
    <text evidence="1 15">In the C-terminal section; belongs to the flavoprotein pyridine nucleotide cytochrome reductase family.</text>
</comment>